<dbReference type="EMBL" id="APVL01000002">
    <property type="protein sequence ID" value="EWG12712.1"/>
    <property type="molecule type" value="Genomic_DNA"/>
</dbReference>
<proteinExistence type="predicted"/>
<evidence type="ECO:0000259" key="1">
    <source>
        <dbReference type="Pfam" id="PF06114"/>
    </source>
</evidence>
<dbReference type="Pfam" id="PF06114">
    <property type="entry name" value="Peptidase_M78"/>
    <property type="match status" value="1"/>
</dbReference>
<dbReference type="PANTHER" id="PTHR43236:SF1">
    <property type="entry name" value="BLL7220 PROTEIN"/>
    <property type="match status" value="1"/>
</dbReference>
<sequence length="142" mass="16907">MNWIKRAVQDIIYKYKTNDPYELATFKNIHVVEWDLHHEIQGFYKYDKRNKYIVINSNLERFQQNFVCAHELGHSELHPRVNTPFLRENTLYSTSRIEMEANTFAVELLIPDFSLHENSQTTIYEAAAYYGVPQEIAHLKKI</sequence>
<dbReference type="PANTHER" id="PTHR43236">
    <property type="entry name" value="ANTITOXIN HIGA1"/>
    <property type="match status" value="1"/>
</dbReference>
<dbReference type="InterPro" id="IPR052345">
    <property type="entry name" value="Rad_response_metalloprotease"/>
</dbReference>
<accession>W7LC28</accession>
<name>W7LC28_CYTFI</name>
<organism evidence="2 3">
    <name type="scientific">Cytobacillus firmus DS1</name>
    <dbReference type="NCBI Taxonomy" id="1307436"/>
    <lineage>
        <taxon>Bacteria</taxon>
        <taxon>Bacillati</taxon>
        <taxon>Bacillota</taxon>
        <taxon>Bacilli</taxon>
        <taxon>Bacillales</taxon>
        <taxon>Bacillaceae</taxon>
        <taxon>Cytobacillus</taxon>
    </lineage>
</organism>
<gene>
    <name evidence="2" type="ORF">PBF_04215</name>
</gene>
<dbReference type="OrthoDB" id="9816277at2"/>
<feature type="domain" description="IrrE N-terminal-like" evidence="1">
    <location>
        <begin position="28"/>
        <end position="138"/>
    </location>
</feature>
<reference evidence="2 3" key="2">
    <citation type="journal article" date="2016" name="Sci. Rep.">
        <title>A novel serine protease, Sep1, from Bacillus firmus DS-1 has nematicidal activity and degrades multiple intestinal-associated nematode proteins.</title>
        <authorList>
            <person name="Geng C."/>
            <person name="Nie X."/>
            <person name="Tang Z."/>
            <person name="Zhang Y."/>
            <person name="Lin J."/>
            <person name="Sun M."/>
            <person name="Peng D."/>
        </authorList>
    </citation>
    <scope>NUCLEOTIDE SEQUENCE [LARGE SCALE GENOMIC DNA]</scope>
    <source>
        <strain evidence="2 3">DS1</strain>
    </source>
</reference>
<comment type="caution">
    <text evidence="2">The sequence shown here is derived from an EMBL/GenBank/DDBJ whole genome shotgun (WGS) entry which is preliminary data.</text>
</comment>
<evidence type="ECO:0000313" key="2">
    <source>
        <dbReference type="EMBL" id="EWG12712.1"/>
    </source>
</evidence>
<dbReference type="RefSeq" id="WP_035327496.1">
    <property type="nucleotide sequence ID" value="NZ_APVL01000002.1"/>
</dbReference>
<reference evidence="3" key="1">
    <citation type="submission" date="2013-03" db="EMBL/GenBank/DDBJ databases">
        <title>Draft genome sequence of Bacillus firmus DS1.</title>
        <authorList>
            <person name="Peng D."/>
            <person name="Zhu L."/>
            <person name="Sun M."/>
        </authorList>
    </citation>
    <scope>NUCLEOTIDE SEQUENCE [LARGE SCALE GENOMIC DNA]</scope>
    <source>
        <strain evidence="3">DS1</strain>
    </source>
</reference>
<dbReference type="InterPro" id="IPR010359">
    <property type="entry name" value="IrrE_HExxH"/>
</dbReference>
<dbReference type="Gene3D" id="1.10.10.2910">
    <property type="match status" value="1"/>
</dbReference>
<dbReference type="eggNOG" id="COG2856">
    <property type="taxonomic scope" value="Bacteria"/>
</dbReference>
<protein>
    <submittedName>
        <fullName evidence="2">Phage repressor protein</fullName>
    </submittedName>
</protein>
<dbReference type="AlphaFoldDB" id="W7LC28"/>
<evidence type="ECO:0000313" key="3">
    <source>
        <dbReference type="Proteomes" id="UP000019270"/>
    </source>
</evidence>
<dbReference type="Proteomes" id="UP000019270">
    <property type="component" value="Unassembled WGS sequence"/>
</dbReference>